<keyword evidence="7" id="KW-0067">ATP-binding</keyword>
<organism evidence="11 12">
    <name type="scientific">Azospirillum picis</name>
    <dbReference type="NCBI Taxonomy" id="488438"/>
    <lineage>
        <taxon>Bacteria</taxon>
        <taxon>Pseudomonadati</taxon>
        <taxon>Pseudomonadota</taxon>
        <taxon>Alphaproteobacteria</taxon>
        <taxon>Rhodospirillales</taxon>
        <taxon>Azospirillaceae</taxon>
        <taxon>Azospirillum</taxon>
    </lineage>
</organism>
<evidence type="ECO:0000259" key="10">
    <source>
        <dbReference type="PROSITE" id="PS50112"/>
    </source>
</evidence>
<evidence type="ECO:0000256" key="1">
    <source>
        <dbReference type="ARBA" id="ARBA00000085"/>
    </source>
</evidence>
<dbReference type="InterPro" id="IPR003661">
    <property type="entry name" value="HisK_dim/P_dom"/>
</dbReference>
<protein>
    <recommendedName>
        <fullName evidence="2">histidine kinase</fullName>
        <ecNumber evidence="2">2.7.13.3</ecNumber>
    </recommendedName>
</protein>
<comment type="caution">
    <text evidence="11">The sequence shown here is derived from an EMBL/GenBank/DDBJ whole genome shotgun (WGS) entry which is preliminary data.</text>
</comment>
<dbReference type="SUPFAM" id="SSF55785">
    <property type="entry name" value="PYP-like sensor domain (PAS domain)"/>
    <property type="match status" value="1"/>
</dbReference>
<sequence length="649" mass="69367">MPRQDRQPSGWIPLNRSPLHWAPVAWLRGFLPNTLRGKLFLVSLAVVSLPISLTGYLLEREGRQALVQEKTEKLFGLTRLLDAHLGPGFDALLAEAGTGAEGAHTDGTGNDGNGAGRAAAIRILSERLTPFTDLVAAANPGVGVGYYSRALDAIITYGPSRDYSATVGTSIPPEHPGWHVLESGRRAVESGRQVRGLILNAMLPIVRDGGVIGYIWANELSDDVERQAAAMDRAVLTVSLAGILLGLLLSHTLSRGVGRDIRGIIDGLIRMRSDLGHAIRPPPGEVGEIAVEVNGMARALLDAQSLTENILHSIADGVIAVDWTGQVTAVNPAAEAMIGVKAAEVIGRPYASLFKADGQFASPLLDTLRTGQPHIGVTLDFPGTRQTLHLNVSSSLLRNSRGEAIGAVVVLKDLTEQQRLRTQIMRADRLAALGELVAGLAHEVRNPLTSIRGFMQFLETSDDVREWQRYAPLIVRQVDSLNRLVTELLEFGRPRPPTIRPVQLNDLIREVSLLAGRKSSARITLALAADLPRAEADGEALKQVVLNLIINATQATTETGVITISTAAVDGREAVVAVTDDGEGIAPENLDKVFDPFFSTKPNGTGLGLAMAHRIVDAHHGTITIASTPGAGTTVTLRIPFLHSRTAET</sequence>
<evidence type="ECO:0000256" key="2">
    <source>
        <dbReference type="ARBA" id="ARBA00012438"/>
    </source>
</evidence>
<dbReference type="InterPro" id="IPR036097">
    <property type="entry name" value="HisK_dim/P_sf"/>
</dbReference>
<gene>
    <name evidence="11" type="ORF">QO018_005168</name>
</gene>
<dbReference type="Proteomes" id="UP001244552">
    <property type="component" value="Unassembled WGS sequence"/>
</dbReference>
<dbReference type="Pfam" id="PF00989">
    <property type="entry name" value="PAS"/>
    <property type="match status" value="1"/>
</dbReference>
<dbReference type="SUPFAM" id="SSF55874">
    <property type="entry name" value="ATPase domain of HSP90 chaperone/DNA topoisomerase II/histidine kinase"/>
    <property type="match status" value="1"/>
</dbReference>
<dbReference type="PRINTS" id="PR00344">
    <property type="entry name" value="BCTRLSENSOR"/>
</dbReference>
<evidence type="ECO:0000256" key="6">
    <source>
        <dbReference type="ARBA" id="ARBA00022777"/>
    </source>
</evidence>
<dbReference type="SUPFAM" id="SSF47384">
    <property type="entry name" value="Homodimeric domain of signal transducing histidine kinase"/>
    <property type="match status" value="1"/>
</dbReference>
<dbReference type="InterPro" id="IPR003594">
    <property type="entry name" value="HATPase_dom"/>
</dbReference>
<dbReference type="PROSITE" id="PS50109">
    <property type="entry name" value="HIS_KIN"/>
    <property type="match status" value="1"/>
</dbReference>
<dbReference type="InterPro" id="IPR004358">
    <property type="entry name" value="Sig_transdc_His_kin-like_C"/>
</dbReference>
<dbReference type="NCBIfam" id="TIGR00229">
    <property type="entry name" value="sensory_box"/>
    <property type="match status" value="1"/>
</dbReference>
<dbReference type="NCBIfam" id="NF008468">
    <property type="entry name" value="PRK11360.1"/>
    <property type="match status" value="1"/>
</dbReference>
<dbReference type="PANTHER" id="PTHR43065">
    <property type="entry name" value="SENSOR HISTIDINE KINASE"/>
    <property type="match status" value="1"/>
</dbReference>
<dbReference type="Gene3D" id="3.30.565.10">
    <property type="entry name" value="Histidine kinase-like ATPase, C-terminal domain"/>
    <property type="match status" value="1"/>
</dbReference>
<dbReference type="PROSITE" id="PS50112">
    <property type="entry name" value="PAS"/>
    <property type="match status" value="1"/>
</dbReference>
<evidence type="ECO:0000313" key="12">
    <source>
        <dbReference type="Proteomes" id="UP001244552"/>
    </source>
</evidence>
<feature type="domain" description="PAS" evidence="10">
    <location>
        <begin position="303"/>
        <end position="348"/>
    </location>
</feature>
<reference evidence="11 12" key="1">
    <citation type="submission" date="2023-07" db="EMBL/GenBank/DDBJ databases">
        <title>Genomic Encyclopedia of Type Strains, Phase IV (KMG-IV): sequencing the most valuable type-strain genomes for metagenomic binning, comparative biology and taxonomic classification.</title>
        <authorList>
            <person name="Goeker M."/>
        </authorList>
    </citation>
    <scope>NUCLEOTIDE SEQUENCE [LARGE SCALE GENOMIC DNA]</scope>
    <source>
        <strain evidence="11 12">DSM 19922</strain>
    </source>
</reference>
<keyword evidence="12" id="KW-1185">Reference proteome</keyword>
<proteinExistence type="predicted"/>
<dbReference type="Pfam" id="PF00512">
    <property type="entry name" value="HisKA"/>
    <property type="match status" value="1"/>
</dbReference>
<dbReference type="InterPro" id="IPR000014">
    <property type="entry name" value="PAS"/>
</dbReference>
<dbReference type="SMART" id="SM00387">
    <property type="entry name" value="HATPase_c"/>
    <property type="match status" value="1"/>
</dbReference>
<dbReference type="InterPro" id="IPR013767">
    <property type="entry name" value="PAS_fold"/>
</dbReference>
<dbReference type="CDD" id="cd00130">
    <property type="entry name" value="PAS"/>
    <property type="match status" value="1"/>
</dbReference>
<comment type="catalytic activity">
    <reaction evidence="1">
        <text>ATP + protein L-histidine = ADP + protein N-phospho-L-histidine.</text>
        <dbReference type="EC" id="2.7.13.3"/>
    </reaction>
</comment>
<keyword evidence="6 11" id="KW-0418">Kinase</keyword>
<keyword evidence="3" id="KW-0597">Phosphoprotein</keyword>
<keyword evidence="4 11" id="KW-0808">Transferase</keyword>
<feature type="domain" description="Histidine kinase" evidence="9">
    <location>
        <begin position="439"/>
        <end position="643"/>
    </location>
</feature>
<evidence type="ECO:0000256" key="7">
    <source>
        <dbReference type="ARBA" id="ARBA00022840"/>
    </source>
</evidence>
<dbReference type="SMART" id="SM00091">
    <property type="entry name" value="PAS"/>
    <property type="match status" value="1"/>
</dbReference>
<evidence type="ECO:0000256" key="3">
    <source>
        <dbReference type="ARBA" id="ARBA00022553"/>
    </source>
</evidence>
<dbReference type="Gene3D" id="1.10.287.130">
    <property type="match status" value="1"/>
</dbReference>
<dbReference type="EC" id="2.7.13.3" evidence="2"/>
<dbReference type="InterPro" id="IPR035965">
    <property type="entry name" value="PAS-like_dom_sf"/>
</dbReference>
<dbReference type="RefSeq" id="WP_209988862.1">
    <property type="nucleotide sequence ID" value="NZ_JAGINO010000026.1"/>
</dbReference>
<keyword evidence="5" id="KW-0547">Nucleotide-binding</keyword>
<evidence type="ECO:0000256" key="8">
    <source>
        <dbReference type="ARBA" id="ARBA00023012"/>
    </source>
</evidence>
<dbReference type="SMART" id="SM00388">
    <property type="entry name" value="HisKA"/>
    <property type="match status" value="1"/>
</dbReference>
<dbReference type="Gene3D" id="3.30.450.20">
    <property type="entry name" value="PAS domain"/>
    <property type="match status" value="1"/>
</dbReference>
<dbReference type="EMBL" id="JAUSVU010000025">
    <property type="protein sequence ID" value="MDQ0536272.1"/>
    <property type="molecule type" value="Genomic_DNA"/>
</dbReference>
<evidence type="ECO:0000256" key="4">
    <source>
        <dbReference type="ARBA" id="ARBA00022679"/>
    </source>
</evidence>
<name>A0ABU0MS35_9PROT</name>
<accession>A0ABU0MS35</accession>
<dbReference type="CDD" id="cd00082">
    <property type="entry name" value="HisKA"/>
    <property type="match status" value="1"/>
</dbReference>
<dbReference type="Pfam" id="PF02518">
    <property type="entry name" value="HATPase_c"/>
    <property type="match status" value="1"/>
</dbReference>
<dbReference type="PANTHER" id="PTHR43065:SF10">
    <property type="entry name" value="PEROXIDE STRESS-ACTIVATED HISTIDINE KINASE MAK3"/>
    <property type="match status" value="1"/>
</dbReference>
<dbReference type="InterPro" id="IPR036890">
    <property type="entry name" value="HATPase_C_sf"/>
</dbReference>
<keyword evidence="8" id="KW-0902">Two-component regulatory system</keyword>
<dbReference type="InterPro" id="IPR005467">
    <property type="entry name" value="His_kinase_dom"/>
</dbReference>
<evidence type="ECO:0000259" key="9">
    <source>
        <dbReference type="PROSITE" id="PS50109"/>
    </source>
</evidence>
<dbReference type="GO" id="GO:0004673">
    <property type="term" value="F:protein histidine kinase activity"/>
    <property type="evidence" value="ECO:0007669"/>
    <property type="project" value="UniProtKB-EC"/>
</dbReference>
<evidence type="ECO:0000313" key="11">
    <source>
        <dbReference type="EMBL" id="MDQ0536272.1"/>
    </source>
</evidence>
<evidence type="ECO:0000256" key="5">
    <source>
        <dbReference type="ARBA" id="ARBA00022741"/>
    </source>
</evidence>